<feature type="transmembrane region" description="Helical" evidence="1">
    <location>
        <begin position="50"/>
        <end position="72"/>
    </location>
</feature>
<gene>
    <name evidence="2" type="ORF">C9I94_09430</name>
</gene>
<feature type="transmembrane region" description="Helical" evidence="1">
    <location>
        <begin position="158"/>
        <end position="178"/>
    </location>
</feature>
<keyword evidence="1" id="KW-0812">Transmembrane</keyword>
<feature type="transmembrane region" description="Helical" evidence="1">
    <location>
        <begin position="12"/>
        <end position="30"/>
    </location>
</feature>
<comment type="caution">
    <text evidence="2">The sequence shown here is derived from an EMBL/GenBank/DDBJ whole genome shotgun (WGS) entry which is preliminary data.</text>
</comment>
<feature type="transmembrane region" description="Helical" evidence="1">
    <location>
        <begin position="128"/>
        <end position="151"/>
    </location>
</feature>
<protein>
    <submittedName>
        <fullName evidence="2">Multidrug transporter</fullName>
    </submittedName>
</protein>
<proteinExistence type="predicted"/>
<keyword evidence="1" id="KW-0472">Membrane</keyword>
<accession>A0A2T3P8D7</accession>
<feature type="transmembrane region" description="Helical" evidence="1">
    <location>
        <begin position="243"/>
        <end position="260"/>
    </location>
</feature>
<evidence type="ECO:0000256" key="1">
    <source>
        <dbReference type="SAM" id="Phobius"/>
    </source>
</evidence>
<feature type="transmembrane region" description="Helical" evidence="1">
    <location>
        <begin position="372"/>
        <end position="392"/>
    </location>
</feature>
<evidence type="ECO:0000313" key="2">
    <source>
        <dbReference type="EMBL" id="PSW25017.1"/>
    </source>
</evidence>
<feature type="transmembrane region" description="Helical" evidence="1">
    <location>
        <begin position="84"/>
        <end position="108"/>
    </location>
</feature>
<dbReference type="AlphaFoldDB" id="A0A2T3P8D7"/>
<feature type="transmembrane region" description="Helical" evidence="1">
    <location>
        <begin position="404"/>
        <end position="426"/>
    </location>
</feature>
<organism evidence="2 3">
    <name type="scientific">Photobacterium swingsii</name>
    <dbReference type="NCBI Taxonomy" id="680026"/>
    <lineage>
        <taxon>Bacteria</taxon>
        <taxon>Pseudomonadati</taxon>
        <taxon>Pseudomonadota</taxon>
        <taxon>Gammaproteobacteria</taxon>
        <taxon>Vibrionales</taxon>
        <taxon>Vibrionaceae</taxon>
        <taxon>Photobacterium</taxon>
    </lineage>
</organism>
<sequence length="441" mass="49852">MLISQIKSINYKLLLVLILNGFIPLIYSTTRIHLLGDMPDTWVYSIAAQVSWLNIGYEVLSEALLIPLAFLLGQVISEKRAYELRVSTSLVIVILFYLIVTALVLMFTPKFVIGMKQDAHLIIQTVEYIRLESIAILLSSVFGFFSLVLVLKDNQRALYTLLILQTVLTLIGDSMFASQLPLSLTLGVNGIATTNILVNLSLSVVSIIYLTKDGFRLRHIQFQHQNWIKVWFKIGSKSGLESFVRNFAFLVMILQLINQVQQSGVYWVTNNFIWGWLLLPILALGQLIKQDTATSRNLTHEKINAYIVLSLVIICFWLASMPLWDVFILTVIGVTDPGPIVQLAGLLIGFYAVFAFNNVIDSYFYGLGRTDLMLYQSLIVNILFYGGAYIAYQVDWFIPSLETIALMFGFALLFDAVLTLGLYIWLRNTERQKPSLSNVFG</sequence>
<dbReference type="OrthoDB" id="388031at2"/>
<dbReference type="RefSeq" id="WP_107302669.1">
    <property type="nucleotide sequence ID" value="NZ_AP024853.1"/>
</dbReference>
<feature type="transmembrane region" description="Helical" evidence="1">
    <location>
        <begin position="266"/>
        <end position="285"/>
    </location>
</feature>
<dbReference type="EMBL" id="PYLZ01000004">
    <property type="protein sequence ID" value="PSW25017.1"/>
    <property type="molecule type" value="Genomic_DNA"/>
</dbReference>
<feature type="transmembrane region" description="Helical" evidence="1">
    <location>
        <begin position="340"/>
        <end position="360"/>
    </location>
</feature>
<feature type="transmembrane region" description="Helical" evidence="1">
    <location>
        <begin position="306"/>
        <end position="334"/>
    </location>
</feature>
<feature type="transmembrane region" description="Helical" evidence="1">
    <location>
        <begin position="190"/>
        <end position="210"/>
    </location>
</feature>
<dbReference type="Proteomes" id="UP000240481">
    <property type="component" value="Unassembled WGS sequence"/>
</dbReference>
<keyword evidence="3" id="KW-1185">Reference proteome</keyword>
<evidence type="ECO:0000313" key="3">
    <source>
        <dbReference type="Proteomes" id="UP000240481"/>
    </source>
</evidence>
<keyword evidence="1" id="KW-1133">Transmembrane helix</keyword>
<name>A0A2T3P8D7_9GAMM</name>
<reference evidence="2 3" key="1">
    <citation type="submission" date="2018-01" db="EMBL/GenBank/DDBJ databases">
        <title>Whole genome sequencing of Histamine producing bacteria.</title>
        <authorList>
            <person name="Butler K."/>
        </authorList>
    </citation>
    <scope>NUCLEOTIDE SEQUENCE [LARGE SCALE GENOMIC DNA]</scope>
    <source>
        <strain evidence="2 3">DSM 24669</strain>
    </source>
</reference>
<dbReference type="NCBIfam" id="NF045539">
    <property type="entry name" value="MATE_efflux1"/>
    <property type="match status" value="1"/>
</dbReference>